<dbReference type="AlphaFoldDB" id="A0A383ETP2"/>
<feature type="non-terminal residue" evidence="1">
    <location>
        <position position="32"/>
    </location>
</feature>
<accession>A0A383ETP2</accession>
<name>A0A383ETP2_9ZZZZ</name>
<evidence type="ECO:0000313" key="1">
    <source>
        <dbReference type="EMBL" id="SVE59428.1"/>
    </source>
</evidence>
<gene>
    <name evidence="1" type="ORF">METZ01_LOCUS512282</name>
</gene>
<protein>
    <submittedName>
        <fullName evidence="1">Uncharacterized protein</fullName>
    </submittedName>
</protein>
<reference evidence="1" key="1">
    <citation type="submission" date="2018-05" db="EMBL/GenBank/DDBJ databases">
        <authorList>
            <person name="Lanie J.A."/>
            <person name="Ng W.-L."/>
            <person name="Kazmierczak K.M."/>
            <person name="Andrzejewski T.M."/>
            <person name="Davidsen T.M."/>
            <person name="Wayne K.J."/>
            <person name="Tettelin H."/>
            <person name="Glass J.I."/>
            <person name="Rusch D."/>
            <person name="Podicherti R."/>
            <person name="Tsui H.-C.T."/>
            <person name="Winkler M.E."/>
        </authorList>
    </citation>
    <scope>NUCLEOTIDE SEQUENCE</scope>
</reference>
<organism evidence="1">
    <name type="scientific">marine metagenome</name>
    <dbReference type="NCBI Taxonomy" id="408172"/>
    <lineage>
        <taxon>unclassified sequences</taxon>
        <taxon>metagenomes</taxon>
        <taxon>ecological metagenomes</taxon>
    </lineage>
</organism>
<sequence length="32" mass="3594">MGIFSLAIRVIPLVKDEIESSFLISKLSQFVL</sequence>
<proteinExistence type="predicted"/>
<dbReference type="EMBL" id="UINC01228212">
    <property type="protein sequence ID" value="SVE59428.1"/>
    <property type="molecule type" value="Genomic_DNA"/>
</dbReference>